<evidence type="ECO:0000313" key="2">
    <source>
        <dbReference type="EMBL" id="MBW0466824.1"/>
    </source>
</evidence>
<accession>A0A9Q3GGZ6</accession>
<name>A0A9Q3GGZ6_9BASI</name>
<comment type="caution">
    <text evidence="2">The sequence shown here is derived from an EMBL/GenBank/DDBJ whole genome shotgun (WGS) entry which is preliminary data.</text>
</comment>
<gene>
    <name evidence="2" type="ORF">O181_006539</name>
</gene>
<feature type="region of interest" description="Disordered" evidence="1">
    <location>
        <begin position="1"/>
        <end position="43"/>
    </location>
</feature>
<reference evidence="2" key="1">
    <citation type="submission" date="2021-03" db="EMBL/GenBank/DDBJ databases">
        <title>Draft genome sequence of rust myrtle Austropuccinia psidii MF-1, a brazilian biotype.</title>
        <authorList>
            <person name="Quecine M.C."/>
            <person name="Pachon D.M.R."/>
            <person name="Bonatelli M.L."/>
            <person name="Correr F.H."/>
            <person name="Franceschini L.M."/>
            <person name="Leite T.F."/>
            <person name="Margarido G.R.A."/>
            <person name="Almeida C.A."/>
            <person name="Ferrarezi J.A."/>
            <person name="Labate C.A."/>
        </authorList>
    </citation>
    <scope>NUCLEOTIDE SEQUENCE</scope>
    <source>
        <strain evidence="2">MF-1</strain>
    </source>
</reference>
<dbReference type="Proteomes" id="UP000765509">
    <property type="component" value="Unassembled WGS sequence"/>
</dbReference>
<keyword evidence="3" id="KW-1185">Reference proteome</keyword>
<organism evidence="2 3">
    <name type="scientific">Austropuccinia psidii MF-1</name>
    <dbReference type="NCBI Taxonomy" id="1389203"/>
    <lineage>
        <taxon>Eukaryota</taxon>
        <taxon>Fungi</taxon>
        <taxon>Dikarya</taxon>
        <taxon>Basidiomycota</taxon>
        <taxon>Pucciniomycotina</taxon>
        <taxon>Pucciniomycetes</taxon>
        <taxon>Pucciniales</taxon>
        <taxon>Sphaerophragmiaceae</taxon>
        <taxon>Austropuccinia</taxon>
    </lineage>
</organism>
<dbReference type="AlphaFoldDB" id="A0A9Q3GGZ6"/>
<protein>
    <submittedName>
        <fullName evidence="2">Uncharacterized protein</fullName>
    </submittedName>
</protein>
<evidence type="ECO:0000256" key="1">
    <source>
        <dbReference type="SAM" id="MobiDB-lite"/>
    </source>
</evidence>
<proteinExistence type="predicted"/>
<evidence type="ECO:0000313" key="3">
    <source>
        <dbReference type="Proteomes" id="UP000765509"/>
    </source>
</evidence>
<dbReference type="EMBL" id="AVOT02001402">
    <property type="protein sequence ID" value="MBW0466824.1"/>
    <property type="molecule type" value="Genomic_DNA"/>
</dbReference>
<feature type="compositionally biased region" description="Basic and acidic residues" evidence="1">
    <location>
        <begin position="10"/>
        <end position="21"/>
    </location>
</feature>
<sequence length="247" mass="29086">MINDSSSIDLEGRISTDKDSDSEIVYQDQNKTNSHFNKDERLSESPEIEYLENYNFNANNEPSPTQVISQNNLKTTLSDGSTIEKKSISKHMCKSRGHRRDDLPKLAINKRNNSVCKLEKSISLKEEHENRKLNFYIEQLAKQDRIKIQELNEIKEVKLRELEETKFLKLKELNYNKEFHKERAVKEDEFCNLEIQNKKSKIQFKNEDARHAYCLAFMTHLHSKGKNIFLSKSQMICALKEYLFFLS</sequence>